<evidence type="ECO:0000313" key="1">
    <source>
        <dbReference type="EMBL" id="PIZ17837.1"/>
    </source>
</evidence>
<dbReference type="EMBL" id="PFMR01000081">
    <property type="protein sequence ID" value="PIZ17837.1"/>
    <property type="molecule type" value="Genomic_DNA"/>
</dbReference>
<accession>A0A2M7SE70</accession>
<protein>
    <recommendedName>
        <fullName evidence="3">Glycoside hydrolase family 42 N-terminal domain-containing protein</fullName>
    </recommendedName>
</protein>
<gene>
    <name evidence="1" type="ORF">COY52_02595</name>
</gene>
<dbReference type="Proteomes" id="UP000229307">
    <property type="component" value="Unassembled WGS sequence"/>
</dbReference>
<reference evidence="2" key="1">
    <citation type="submission" date="2017-09" db="EMBL/GenBank/DDBJ databases">
        <title>Depth-based differentiation of microbial function through sediment-hosted aquifers and enrichment of novel symbionts in the deep terrestrial subsurface.</title>
        <authorList>
            <person name="Probst A.J."/>
            <person name="Ladd B."/>
            <person name="Jarett J.K."/>
            <person name="Geller-Mcgrath D.E."/>
            <person name="Sieber C.M.K."/>
            <person name="Emerson J.B."/>
            <person name="Anantharaman K."/>
            <person name="Thomas B.C."/>
            <person name="Malmstrom R."/>
            <person name="Stieglmeier M."/>
            <person name="Klingl A."/>
            <person name="Woyke T."/>
            <person name="Ryan C.M."/>
            <person name="Banfield J.F."/>
        </authorList>
    </citation>
    <scope>NUCLEOTIDE SEQUENCE [LARGE SCALE GENOMIC DNA]</scope>
</reference>
<name>A0A2M7SE70_9BACT</name>
<dbReference type="Gene3D" id="3.20.20.80">
    <property type="entry name" value="Glycosidases"/>
    <property type="match status" value="1"/>
</dbReference>
<evidence type="ECO:0008006" key="3">
    <source>
        <dbReference type="Google" id="ProtNLM"/>
    </source>
</evidence>
<organism evidence="1 2">
    <name type="scientific">Candidatus Desantisbacteria bacterium CG_4_10_14_0_8_um_filter_48_22</name>
    <dbReference type="NCBI Taxonomy" id="1974543"/>
    <lineage>
        <taxon>Bacteria</taxon>
        <taxon>Candidatus Desantisiibacteriota</taxon>
    </lineage>
</organism>
<sequence>MKRITLTVMIAIAIIAAAMTISIPQAREARAAGIKDALLQNGEPVVGVYYYPWFGGPTWRFVGWTAPYEYNNINNKKDIKELLKSITEYQINHAAFSYWDNGNSFNLFKKSIGIAEELLKEGRGLYMSPYLEPSTINKTYDTPKGQDPNIEFISKYMAEFGKSPCFPDIGGKKLTNIYVSYYTPGASDDGFREFLGAKYGSIEKLSQEWKKDYPDFSSVRISDAKPMNTSFADLQEFRADGFIKGWQRTIKEVEGRTGFKTVYTGDNSNSTLGLTAYMKGHTGLTWYTFGWEMNGPFRRPKICSEVAKFTDTLFLYTISPGYVDRQQRWTGGRIERDPFLYEYSWVQAMSTLPEGIMILTHTEWFEGSVIDETKEYGRKYLELTEMFGSIFKETFESGFAEKRRKKDIAVVYNEYLPFRLNASGEGGKDKDVLGMVKLLETLSQSFDVIPEPYLTAEELKGRKVVIVPACGFNLGKNGKGEFADSVIFDWVKATPGTAVFVTLSKKWADMLGLKYSEAAESGGEYEFGGVKFSDGSAKLKITGMPAGSEVLSYFTDKNPKIIKCGFKNGGSVIFINGEFGSDFLDAFYAPLGEGKYDDSRPRMFESALRTVYPAYSKTVDSYEIKAAPVLKAGGTMVVLAASAVPWGQIVEWRDVGWGIGVGHSNEFTKPWARKNVTFALDIPQGTAVTEVTAVSSDSGNFQAVDFSMKGGKLVFSYPIRFYAVFAVQLCPVRIECPVMEISPGKKISVPVLVSNPGKAKAEGSVRLKGSPGISSKEISFAVEAGGSQKIELPVEAADYATGTRTVALEVMSGRQRYVFWKGMKCLANAQPVLLTTRIIGKAGSVREVDLRFLNSGGSAVKDMKIQLGGVKGSVSVIEPGKEAPSVKMKITMPVPAAPEEISAEGSCDVSYAENGKEVSMQLPFKFIAIPLKPAVPEHVVQGRTDIYLISQFDGFKRKDWEPASVSLADLPKGLSASSTALFSDEGVSVPFEIKDNRMVFMVNLRGADFVKYYLYSGLKKAGVPGTDLKARSYLENKPGFISVGNGSIQWVFDERFSGNPVSISAAGYKDIAHYMGGSFAVRYNSNVRPVEEINSDADWDLETIDRIPSTLRVISSGPVEYCFENRVENETFSVRDVWTFWSLAKYCVLSREITFKKDARFFDFVPVSARLDASQFTQGWPNGVGFMPEKTKDKKGWLETWAVSDGYLMYAGEPKNTPRACGMIILDKDPVKRVRYGFFDSDYDVRLRSKKEFRQGEKLALRIAIAVGKRIYPADITPLREKILNPPLVWVANEK</sequence>
<comment type="caution">
    <text evidence="1">The sequence shown here is derived from an EMBL/GenBank/DDBJ whole genome shotgun (WGS) entry which is preliminary data.</text>
</comment>
<evidence type="ECO:0000313" key="2">
    <source>
        <dbReference type="Proteomes" id="UP000229307"/>
    </source>
</evidence>
<proteinExistence type="predicted"/>